<dbReference type="SUPFAM" id="SSF103473">
    <property type="entry name" value="MFS general substrate transporter"/>
    <property type="match status" value="1"/>
</dbReference>
<feature type="transmembrane region" description="Helical" evidence="8">
    <location>
        <begin position="311"/>
        <end position="333"/>
    </location>
</feature>
<feature type="transmembrane region" description="Helical" evidence="8">
    <location>
        <begin position="218"/>
        <end position="236"/>
    </location>
</feature>
<dbReference type="Proteomes" id="UP000063953">
    <property type="component" value="Chromosome"/>
</dbReference>
<feature type="transmembrane region" description="Helical" evidence="8">
    <location>
        <begin position="256"/>
        <end position="273"/>
    </location>
</feature>
<name>A0A0K1XCM6_9GAMM</name>
<dbReference type="PANTHER" id="PTHR23502">
    <property type="entry name" value="MAJOR FACILITATOR SUPERFAMILY"/>
    <property type="match status" value="1"/>
</dbReference>
<sequence length="402" mass="42866">MTHVRPPTRLNWQLIILLASLSAIVATAIDMYLPAFPAVGDSFNISAGQVQQTLTVFLIGLGVGQGLYGPLLDRFGRKLPLLLGISIFTLSSVFAATTDSFEGLLLARFFQAIGAAAGAVTPRAVVADTCDVQDSARIFSMLMQVMMIAPITAPLIGGMILRFGEWHSIFWTLAAVGVICLTFSWRLLPETLAPENRLPLAFSKVLKSYGELLGNPRFLLFTLATGGTLGALFSYISNSPFVFISHFNFTPEQFSYLFAANAGVMIVISQINLRLLKVMQVHRIFYLGIGLFIALAISLTATALLSEISALSYALLLGLAMAMLGLVTGNLTALTMAQAQQHAGIASSLMGMMQFVIAGIVGLIVSLFPQTLSTLPIALTACGSVALMLSKAALSFSSTRAN</sequence>
<evidence type="ECO:0000256" key="3">
    <source>
        <dbReference type="ARBA" id="ARBA00022448"/>
    </source>
</evidence>
<keyword evidence="11" id="KW-1185">Reference proteome</keyword>
<keyword evidence="8" id="KW-0997">Cell inner membrane</keyword>
<keyword evidence="6 8" id="KW-1133">Transmembrane helix</keyword>
<dbReference type="Pfam" id="PF07690">
    <property type="entry name" value="MFS_1"/>
    <property type="match status" value="1"/>
</dbReference>
<dbReference type="GO" id="GO:0015385">
    <property type="term" value="F:sodium:proton antiporter activity"/>
    <property type="evidence" value="ECO:0007669"/>
    <property type="project" value="TreeGrafter"/>
</dbReference>
<feature type="transmembrane region" description="Helical" evidence="8">
    <location>
        <begin position="109"/>
        <end position="126"/>
    </location>
</feature>
<keyword evidence="5 8" id="KW-0812">Transmembrane</keyword>
<comment type="subcellular location">
    <subcellularLocation>
        <location evidence="8">Cell inner membrane</location>
        <topology evidence="8">Multi-pass membrane protein</topology>
    </subcellularLocation>
    <subcellularLocation>
        <location evidence="1">Cell membrane</location>
        <topology evidence="1">Multi-pass membrane protein</topology>
    </subcellularLocation>
</comment>
<evidence type="ECO:0000256" key="5">
    <source>
        <dbReference type="ARBA" id="ARBA00022692"/>
    </source>
</evidence>
<feature type="transmembrane region" description="Helical" evidence="8">
    <location>
        <begin position="12"/>
        <end position="33"/>
    </location>
</feature>
<dbReference type="InterPro" id="IPR036259">
    <property type="entry name" value="MFS_trans_sf"/>
</dbReference>
<protein>
    <recommendedName>
        <fullName evidence="8">Bcr/CflA family efflux transporter</fullName>
    </recommendedName>
</protein>
<evidence type="ECO:0000256" key="2">
    <source>
        <dbReference type="ARBA" id="ARBA00006236"/>
    </source>
</evidence>
<feature type="transmembrane region" description="Helical" evidence="8">
    <location>
        <begin position="79"/>
        <end position="97"/>
    </location>
</feature>
<evidence type="ECO:0000313" key="10">
    <source>
        <dbReference type="EMBL" id="AKX58932.1"/>
    </source>
</evidence>
<evidence type="ECO:0000256" key="8">
    <source>
        <dbReference type="RuleBase" id="RU365088"/>
    </source>
</evidence>
<feature type="domain" description="Major facilitator superfamily (MFS) profile" evidence="9">
    <location>
        <begin position="14"/>
        <end position="402"/>
    </location>
</feature>
<evidence type="ECO:0000256" key="4">
    <source>
        <dbReference type="ARBA" id="ARBA00022475"/>
    </source>
</evidence>
<dbReference type="CDD" id="cd17320">
    <property type="entry name" value="MFS_MdfA_MDR_like"/>
    <property type="match status" value="1"/>
</dbReference>
<organism evidence="10 11">
    <name type="scientific">Thiopseudomonas alkaliphila</name>
    <dbReference type="NCBI Taxonomy" id="1697053"/>
    <lineage>
        <taxon>Bacteria</taxon>
        <taxon>Pseudomonadati</taxon>
        <taxon>Pseudomonadota</taxon>
        <taxon>Gammaproteobacteria</taxon>
        <taxon>Pseudomonadales</taxon>
        <taxon>Pseudomonadaceae</taxon>
        <taxon>Thiopseudomonas</taxon>
    </lineage>
</organism>
<dbReference type="FunFam" id="1.20.1720.10:FF:000005">
    <property type="entry name" value="Bcr/CflA family efflux transporter"/>
    <property type="match status" value="1"/>
</dbReference>
<feature type="transmembrane region" description="Helical" evidence="8">
    <location>
        <begin position="345"/>
        <end position="368"/>
    </location>
</feature>
<keyword evidence="3 8" id="KW-0813">Transport</keyword>
<dbReference type="InterPro" id="IPR020846">
    <property type="entry name" value="MFS_dom"/>
</dbReference>
<evidence type="ECO:0000256" key="6">
    <source>
        <dbReference type="ARBA" id="ARBA00022989"/>
    </source>
</evidence>
<feature type="transmembrane region" description="Helical" evidence="8">
    <location>
        <begin position="285"/>
        <end position="305"/>
    </location>
</feature>
<dbReference type="GO" id="GO:0005886">
    <property type="term" value="C:plasma membrane"/>
    <property type="evidence" value="ECO:0007669"/>
    <property type="project" value="UniProtKB-SubCell"/>
</dbReference>
<dbReference type="PROSITE" id="PS50850">
    <property type="entry name" value="MFS"/>
    <property type="match status" value="1"/>
</dbReference>
<dbReference type="InterPro" id="IPR011701">
    <property type="entry name" value="MFS"/>
</dbReference>
<evidence type="ECO:0000259" key="9">
    <source>
        <dbReference type="PROSITE" id="PS50850"/>
    </source>
</evidence>
<dbReference type="NCBIfam" id="TIGR00710">
    <property type="entry name" value="efflux_Bcr_CflA"/>
    <property type="match status" value="1"/>
</dbReference>
<feature type="transmembrane region" description="Helical" evidence="8">
    <location>
        <begin position="53"/>
        <end position="72"/>
    </location>
</feature>
<gene>
    <name evidence="10" type="ORF">AKN88_02510</name>
</gene>
<comment type="similarity">
    <text evidence="2 8">Belongs to the major facilitator superfamily. Bcr/CmlA family.</text>
</comment>
<keyword evidence="4" id="KW-1003">Cell membrane</keyword>
<evidence type="ECO:0000256" key="1">
    <source>
        <dbReference type="ARBA" id="ARBA00004651"/>
    </source>
</evidence>
<dbReference type="GO" id="GO:0042910">
    <property type="term" value="F:xenobiotic transmembrane transporter activity"/>
    <property type="evidence" value="ECO:0007669"/>
    <property type="project" value="InterPro"/>
</dbReference>
<feature type="transmembrane region" description="Helical" evidence="8">
    <location>
        <begin position="138"/>
        <end position="163"/>
    </location>
</feature>
<dbReference type="Gene3D" id="1.20.1720.10">
    <property type="entry name" value="Multidrug resistance protein D"/>
    <property type="match status" value="1"/>
</dbReference>
<dbReference type="GO" id="GO:1990961">
    <property type="term" value="P:xenobiotic detoxification by transmembrane export across the plasma membrane"/>
    <property type="evidence" value="ECO:0007669"/>
    <property type="project" value="InterPro"/>
</dbReference>
<evidence type="ECO:0000313" key="11">
    <source>
        <dbReference type="Proteomes" id="UP000063953"/>
    </source>
</evidence>
<dbReference type="EMBL" id="CP012365">
    <property type="protein sequence ID" value="AKX58932.1"/>
    <property type="molecule type" value="Genomic_DNA"/>
</dbReference>
<keyword evidence="7 8" id="KW-0472">Membrane</keyword>
<dbReference type="AlphaFoldDB" id="A0A0K1XCM6"/>
<dbReference type="RefSeq" id="WP_053099843.1">
    <property type="nucleotide sequence ID" value="NZ_CP012360.1"/>
</dbReference>
<feature type="transmembrane region" description="Helical" evidence="8">
    <location>
        <begin position="374"/>
        <end position="394"/>
    </location>
</feature>
<dbReference type="PANTHER" id="PTHR23502:SF132">
    <property type="entry name" value="POLYAMINE TRANSPORTER 2-RELATED"/>
    <property type="match status" value="1"/>
</dbReference>
<accession>A0A0K1XCM6</accession>
<dbReference type="STRING" id="1697053.AKN87_04485"/>
<evidence type="ECO:0000256" key="7">
    <source>
        <dbReference type="ARBA" id="ARBA00023136"/>
    </source>
</evidence>
<feature type="transmembrane region" description="Helical" evidence="8">
    <location>
        <begin position="169"/>
        <end position="188"/>
    </location>
</feature>
<dbReference type="InterPro" id="IPR004812">
    <property type="entry name" value="Efflux_drug-R_Bcr/CmlA"/>
</dbReference>
<reference evidence="10 11" key="1">
    <citation type="journal article" date="2015" name="Genome Announc.">
        <title>Genome Sequences of Oblitimonas alkaliphila gen. nov. sp. nov. (Proposed), a Novel Bacterium of the Pseudomonadaceae Family.</title>
        <authorList>
            <person name="Lauer A.C."/>
            <person name="Nicholson A.C."/>
            <person name="Humrighouse B.W."/>
            <person name="Emery B."/>
            <person name="Drobish A."/>
            <person name="Juieng P."/>
            <person name="Loparev V."/>
            <person name="McQuiston J.R."/>
        </authorList>
    </citation>
    <scope>NUCLEOTIDE SEQUENCE [LARGE SCALE GENOMIC DNA]</scope>
    <source>
        <strain evidence="10 11">E5571</strain>
    </source>
</reference>
<proteinExistence type="inferred from homology"/>